<dbReference type="Pfam" id="PF17957">
    <property type="entry name" value="Big_7"/>
    <property type="match status" value="1"/>
</dbReference>
<dbReference type="InterPro" id="IPR008979">
    <property type="entry name" value="Galactose-bd-like_sf"/>
</dbReference>
<keyword evidence="8" id="KW-1185">Reference proteome</keyword>
<evidence type="ECO:0000259" key="6">
    <source>
        <dbReference type="Pfam" id="PF21253"/>
    </source>
</evidence>
<dbReference type="Gene3D" id="2.60.40.10">
    <property type="entry name" value="Immunoglobulins"/>
    <property type="match status" value="1"/>
</dbReference>
<keyword evidence="1 3" id="KW-0378">Hydrolase</keyword>
<evidence type="ECO:0000256" key="2">
    <source>
        <dbReference type="ARBA" id="ARBA00023295"/>
    </source>
</evidence>
<dbReference type="Gene3D" id="2.60.120.260">
    <property type="entry name" value="Galactose-binding domain-like"/>
    <property type="match status" value="1"/>
</dbReference>
<evidence type="ECO:0000256" key="3">
    <source>
        <dbReference type="RuleBase" id="RU361153"/>
    </source>
</evidence>
<comment type="similarity">
    <text evidence="3">Belongs to the glycosyl hydrolase 5 (cellulase A) family.</text>
</comment>
<evidence type="ECO:0000256" key="1">
    <source>
        <dbReference type="ARBA" id="ARBA00022801"/>
    </source>
</evidence>
<dbReference type="GO" id="GO:0009251">
    <property type="term" value="P:glucan catabolic process"/>
    <property type="evidence" value="ECO:0007669"/>
    <property type="project" value="TreeGrafter"/>
</dbReference>
<dbReference type="SUPFAM" id="SSF51445">
    <property type="entry name" value="(Trans)glycosidases"/>
    <property type="match status" value="1"/>
</dbReference>
<comment type="caution">
    <text evidence="7">The sequence shown here is derived from an EMBL/GenBank/DDBJ whole genome shotgun (WGS) entry which is preliminary data.</text>
</comment>
<keyword evidence="2 3" id="KW-0326">Glycosidase</keyword>
<dbReference type="InterPro" id="IPR013783">
    <property type="entry name" value="Ig-like_fold"/>
</dbReference>
<evidence type="ECO:0000313" key="7">
    <source>
        <dbReference type="EMBL" id="GEM48483.1"/>
    </source>
</evidence>
<dbReference type="SUPFAM" id="SSF49785">
    <property type="entry name" value="Galactose-binding domain-like"/>
    <property type="match status" value="1"/>
</dbReference>
<dbReference type="InterPro" id="IPR049475">
    <property type="entry name" value="Mann_GBD_bact"/>
</dbReference>
<dbReference type="RefSeq" id="WP_186816153.1">
    <property type="nucleotide sequence ID" value="NZ_BJXB01000021.1"/>
</dbReference>
<dbReference type="PANTHER" id="PTHR34142">
    <property type="entry name" value="ENDO-BETA-1,4-GLUCANASE A"/>
    <property type="match status" value="1"/>
</dbReference>
<dbReference type="GO" id="GO:0004553">
    <property type="term" value="F:hydrolase activity, hydrolyzing O-glycosyl compounds"/>
    <property type="evidence" value="ECO:0007669"/>
    <property type="project" value="InterPro"/>
</dbReference>
<dbReference type="InterPro" id="IPR001547">
    <property type="entry name" value="Glyco_hydro_5"/>
</dbReference>
<feature type="domain" description="Mannanase galactose-binding" evidence="6">
    <location>
        <begin position="433"/>
        <end position="574"/>
    </location>
</feature>
<evidence type="ECO:0000313" key="8">
    <source>
        <dbReference type="Proteomes" id="UP000321306"/>
    </source>
</evidence>
<dbReference type="Pfam" id="PF00150">
    <property type="entry name" value="Cellulase"/>
    <property type="match status" value="1"/>
</dbReference>
<dbReference type="EMBL" id="BJXB01000021">
    <property type="protein sequence ID" value="GEM48483.1"/>
    <property type="molecule type" value="Genomic_DNA"/>
</dbReference>
<proteinExistence type="inferred from homology"/>
<organism evidence="7 8">
    <name type="scientific">Deinococcus cellulosilyticus (strain DSM 18568 / NBRC 106333 / KACC 11606 / 5516J-15)</name>
    <dbReference type="NCBI Taxonomy" id="1223518"/>
    <lineage>
        <taxon>Bacteria</taxon>
        <taxon>Thermotogati</taxon>
        <taxon>Deinococcota</taxon>
        <taxon>Deinococci</taxon>
        <taxon>Deinococcales</taxon>
        <taxon>Deinococcaceae</taxon>
        <taxon>Deinococcus</taxon>
    </lineage>
</organism>
<protein>
    <submittedName>
        <fullName evidence="7">Uncharacterized protein</fullName>
    </submittedName>
</protein>
<name>A0A511N6K9_DEIC1</name>
<dbReference type="Proteomes" id="UP000321306">
    <property type="component" value="Unassembled WGS sequence"/>
</dbReference>
<evidence type="ECO:0000259" key="5">
    <source>
        <dbReference type="Pfam" id="PF00150"/>
    </source>
</evidence>
<gene>
    <name evidence="7" type="ORF">DC3_41180</name>
</gene>
<dbReference type="InterPro" id="IPR017853">
    <property type="entry name" value="GH"/>
</dbReference>
<dbReference type="AlphaFoldDB" id="A0A511N6K9"/>
<keyword evidence="4" id="KW-0732">Signal</keyword>
<accession>A0A511N6K9</accession>
<feature type="chain" id="PRO_5021888539" evidence="4">
    <location>
        <begin position="24"/>
        <end position="578"/>
    </location>
</feature>
<sequence>MPQSLRCPTLLLTLALLSACSKVAPEAPSPHKNAASGFYISNGKLVDANGVPFIFQGINHPHAWYNSTTSTAIPAIRGKKANSIRIVLSSGCRGWHKSNATEVKNLIQQARNNNMIAVVEVHDTTGYGEDSSACTLDNAANYWLEVKDALVGNEAYAIVNIGNEPWGNNNVSGWSPAIKSAIQKLRGAGIKNTLMVDAPNWGQDWTGTMRSEALSIFNSDTDRNVIFSVHMYEVYNTAQKVNDYIDAFSNAKLPLVVGEFANTHKGAYVDAATIMASSKSKVNGYMGWSWSGNGSGLEALDMVNSFNASSPTSWGNLIFGDLASSNIATVFNTNPAPTVSFSSPAEGQNFAAGSTVGVAVNASDSNGTVSKVDLYVDGVLKGTDTTAPYTFSVSGLTSGPHTLKATATDNSGASSSATRNITVGTISTETLLYSFEGSTEGWTGNGTRSGPWSVTEWATAGTASLKADVDFGNRGYDLRITQTRNLSGKTTLRARVKHASWGNPGSGITARLFVKTGSSWTWFSSPFQTIGSSSATTLTFNLSGVSSLADVREMGVQFSSPVGSSGQSSIYVDQVTLQ</sequence>
<reference evidence="7 8" key="1">
    <citation type="submission" date="2019-07" db="EMBL/GenBank/DDBJ databases">
        <title>Whole genome shotgun sequence of Deinococcus cellulosilyticus NBRC 106333.</title>
        <authorList>
            <person name="Hosoyama A."/>
            <person name="Uohara A."/>
            <person name="Ohji S."/>
            <person name="Ichikawa N."/>
        </authorList>
    </citation>
    <scope>NUCLEOTIDE SEQUENCE [LARGE SCALE GENOMIC DNA]</scope>
    <source>
        <strain evidence="7 8">NBRC 106333</strain>
    </source>
</reference>
<feature type="domain" description="Glycoside hydrolase family 5" evidence="5">
    <location>
        <begin position="46"/>
        <end position="293"/>
    </location>
</feature>
<evidence type="ECO:0000256" key="4">
    <source>
        <dbReference type="SAM" id="SignalP"/>
    </source>
</evidence>
<dbReference type="Gene3D" id="3.20.20.80">
    <property type="entry name" value="Glycosidases"/>
    <property type="match status" value="1"/>
</dbReference>
<dbReference type="Pfam" id="PF21253">
    <property type="entry name" value="Mann_GBD_bact"/>
    <property type="match status" value="1"/>
</dbReference>
<feature type="signal peptide" evidence="4">
    <location>
        <begin position="1"/>
        <end position="23"/>
    </location>
</feature>
<dbReference type="PANTHER" id="PTHR34142:SF1">
    <property type="entry name" value="GLYCOSIDE HYDROLASE FAMILY 5 DOMAIN-CONTAINING PROTEIN"/>
    <property type="match status" value="1"/>
</dbReference>
<dbReference type="PROSITE" id="PS51257">
    <property type="entry name" value="PROKAR_LIPOPROTEIN"/>
    <property type="match status" value="1"/>
</dbReference>